<dbReference type="EMBL" id="PP856724">
    <property type="protein sequence ID" value="XCH40774.1"/>
    <property type="molecule type" value="Genomic_DNA"/>
</dbReference>
<organism evidence="2">
    <name type="scientific">Salmonella phage vB_SEnST11_KE25</name>
    <dbReference type="NCBI Taxonomy" id="3161176"/>
    <lineage>
        <taxon>Viruses</taxon>
        <taxon>Duplodnaviria</taxon>
        <taxon>Heunggongvirae</taxon>
        <taxon>Uroviricota</taxon>
        <taxon>Caudoviricetes</taxon>
        <taxon>Rosemountvirus</taxon>
    </lineage>
</organism>
<feature type="transmembrane region" description="Helical" evidence="1">
    <location>
        <begin position="7"/>
        <end position="29"/>
    </location>
</feature>
<keyword evidence="1" id="KW-0472">Membrane</keyword>
<sequence>MTKRYRSLTIWIHVLFLCEVISTVTIRWFNSHD</sequence>
<gene>
    <name evidence="2" type="ORF">TCZZUYSU_CDS0003</name>
</gene>
<name>A0AAU8GFJ8_9CAUD</name>
<protein>
    <submittedName>
        <fullName evidence="2">Uncharacterized protein</fullName>
    </submittedName>
</protein>
<keyword evidence="1" id="KW-1133">Transmembrane helix</keyword>
<evidence type="ECO:0000256" key="1">
    <source>
        <dbReference type="SAM" id="Phobius"/>
    </source>
</evidence>
<reference evidence="2" key="1">
    <citation type="submission" date="2024-05" db="EMBL/GenBank/DDBJ databases">
        <authorList>
            <person name="Mugo M.M."/>
            <person name="Musyoki A.M."/>
            <person name="Makumi A.M."/>
            <person name="Mutai I."/>
            <person name="Drechsel O."/>
            <person name="Kering K.K."/>
            <person name="Muturi P."/>
            <person name="Mbae C.K."/>
            <person name="Kariuki S.M."/>
        </authorList>
    </citation>
    <scope>NUCLEOTIDE SEQUENCE</scope>
</reference>
<evidence type="ECO:0000313" key="2">
    <source>
        <dbReference type="EMBL" id="XCH40774.1"/>
    </source>
</evidence>
<proteinExistence type="predicted"/>
<accession>A0AAU8GFJ8</accession>
<keyword evidence="1" id="KW-0812">Transmembrane</keyword>